<gene>
    <name evidence="1" type="ORF">H1R20_g10397</name>
</gene>
<organism evidence="1 2">
    <name type="scientific">Candolleomyces eurysporus</name>
    <dbReference type="NCBI Taxonomy" id="2828524"/>
    <lineage>
        <taxon>Eukaryota</taxon>
        <taxon>Fungi</taxon>
        <taxon>Dikarya</taxon>
        <taxon>Basidiomycota</taxon>
        <taxon>Agaricomycotina</taxon>
        <taxon>Agaricomycetes</taxon>
        <taxon>Agaricomycetidae</taxon>
        <taxon>Agaricales</taxon>
        <taxon>Agaricineae</taxon>
        <taxon>Psathyrellaceae</taxon>
        <taxon>Candolleomyces</taxon>
    </lineage>
</organism>
<feature type="non-terminal residue" evidence="1">
    <location>
        <position position="77"/>
    </location>
</feature>
<proteinExistence type="predicted"/>
<accession>A0A9W8J5H1</accession>
<dbReference type="Proteomes" id="UP001140091">
    <property type="component" value="Unassembled WGS sequence"/>
</dbReference>
<protein>
    <submittedName>
        <fullName evidence="1">Uncharacterized protein</fullName>
    </submittedName>
</protein>
<dbReference type="AlphaFoldDB" id="A0A9W8J5H1"/>
<evidence type="ECO:0000313" key="2">
    <source>
        <dbReference type="Proteomes" id="UP001140091"/>
    </source>
</evidence>
<dbReference type="EMBL" id="JANBPK010001049">
    <property type="protein sequence ID" value="KAJ2926684.1"/>
    <property type="molecule type" value="Genomic_DNA"/>
</dbReference>
<keyword evidence="2" id="KW-1185">Reference proteome</keyword>
<reference evidence="1" key="1">
    <citation type="submission" date="2022-06" db="EMBL/GenBank/DDBJ databases">
        <title>Genome Sequence of Candolleomyces eurysporus.</title>
        <authorList>
            <person name="Buettner E."/>
        </authorList>
    </citation>
    <scope>NUCLEOTIDE SEQUENCE</scope>
    <source>
        <strain evidence="1">VTCC 930004</strain>
    </source>
</reference>
<evidence type="ECO:0000313" key="1">
    <source>
        <dbReference type="EMBL" id="KAJ2926684.1"/>
    </source>
</evidence>
<sequence>MRDVVVNVNVKFVVIAVGTIVDAYPLLLVPEAIVSSVPVGLSVSSSSVLVVIAGAKGTACGDEGASAADLAVVGLTR</sequence>
<comment type="caution">
    <text evidence="1">The sequence shown here is derived from an EMBL/GenBank/DDBJ whole genome shotgun (WGS) entry which is preliminary data.</text>
</comment>
<name>A0A9W8J5H1_9AGAR</name>